<name>A0A0V0S3N1_9BILA</name>
<keyword evidence="2" id="KW-1185">Reference proteome</keyword>
<gene>
    <name evidence="1" type="ORF">T07_11632</name>
</gene>
<reference evidence="1 2" key="1">
    <citation type="submission" date="2015-01" db="EMBL/GenBank/DDBJ databases">
        <title>Evolution of Trichinella species and genotypes.</title>
        <authorList>
            <person name="Korhonen P.K."/>
            <person name="Edoardo P."/>
            <person name="Giuseppe L.R."/>
            <person name="Gasser R.B."/>
        </authorList>
    </citation>
    <scope>NUCLEOTIDE SEQUENCE [LARGE SCALE GENOMIC DNA]</scope>
    <source>
        <strain evidence="1">ISS37</strain>
    </source>
</reference>
<evidence type="ECO:0000313" key="1">
    <source>
        <dbReference type="EMBL" id="KRX21045.1"/>
    </source>
</evidence>
<comment type="caution">
    <text evidence="1">The sequence shown here is derived from an EMBL/GenBank/DDBJ whole genome shotgun (WGS) entry which is preliminary data.</text>
</comment>
<accession>A0A0V0S3N1</accession>
<sequence length="229" mass="26088">MDYIESLPEEMQSTAEICQLPPAEDGNITDEEHVDEHNLDEVTPEDVCSELDVTVMHDDYELDSESIDTLPVETTSWKRRTCFSSDLELFHKILPVEKLKTLRIKARDMAYKTDSYHSVPNGNHFWSTADGVCVFIVLRIKPLYDYLNQKLLQFGVFQENLSIDESMGGVDTMDKLLSKGTLQLIFLEPGHYRSQGLGHVSTCYTICEAHVDIFAVKYAGSMRSLQKKL</sequence>
<organism evidence="1 2">
    <name type="scientific">Trichinella nelsoni</name>
    <dbReference type="NCBI Taxonomy" id="6336"/>
    <lineage>
        <taxon>Eukaryota</taxon>
        <taxon>Metazoa</taxon>
        <taxon>Ecdysozoa</taxon>
        <taxon>Nematoda</taxon>
        <taxon>Enoplea</taxon>
        <taxon>Dorylaimia</taxon>
        <taxon>Trichinellida</taxon>
        <taxon>Trichinellidae</taxon>
        <taxon>Trichinella</taxon>
    </lineage>
</organism>
<evidence type="ECO:0008006" key="3">
    <source>
        <dbReference type="Google" id="ProtNLM"/>
    </source>
</evidence>
<evidence type="ECO:0000313" key="2">
    <source>
        <dbReference type="Proteomes" id="UP000054630"/>
    </source>
</evidence>
<proteinExistence type="predicted"/>
<dbReference type="EMBL" id="JYDL01000043">
    <property type="protein sequence ID" value="KRX21045.1"/>
    <property type="molecule type" value="Genomic_DNA"/>
</dbReference>
<dbReference type="OrthoDB" id="10449966at2759"/>
<dbReference type="AlphaFoldDB" id="A0A0V0S3N1"/>
<dbReference type="Proteomes" id="UP000054630">
    <property type="component" value="Unassembled WGS sequence"/>
</dbReference>
<protein>
    <recommendedName>
        <fullName evidence="3">PiggyBac transposable element-derived protein domain-containing protein</fullName>
    </recommendedName>
</protein>